<dbReference type="EMBL" id="JALBCA010000003">
    <property type="protein sequence ID" value="KAI2393259.1"/>
    <property type="molecule type" value="Genomic_DNA"/>
</dbReference>
<reference evidence="1" key="1">
    <citation type="journal article" date="2022" name="bioRxiv">
        <title>Population genetic analysis of Ophidiomyces ophidiicola, the causative agent of snake fungal disease, indicates recent introductions to the USA.</title>
        <authorList>
            <person name="Ladner J.T."/>
            <person name="Palmer J.M."/>
            <person name="Ettinger C.L."/>
            <person name="Stajich J.E."/>
            <person name="Farrell T.M."/>
            <person name="Glorioso B.M."/>
            <person name="Lawson B."/>
            <person name="Price S.J."/>
            <person name="Stengle A.G."/>
            <person name="Grear D.A."/>
            <person name="Lorch J.M."/>
        </authorList>
    </citation>
    <scope>NUCLEOTIDE SEQUENCE</scope>
    <source>
        <strain evidence="1">NWHC 24266-5</strain>
    </source>
</reference>
<name>A0ACB8V5Q3_9EURO</name>
<accession>A0ACB8V5Q3</accession>
<protein>
    <submittedName>
        <fullName evidence="1">Uncharacterized protein</fullName>
    </submittedName>
</protein>
<gene>
    <name evidence="1" type="ORF">LOY88_000320</name>
</gene>
<proteinExistence type="predicted"/>
<organism evidence="1">
    <name type="scientific">Ophidiomyces ophidiicola</name>
    <dbReference type="NCBI Taxonomy" id="1387563"/>
    <lineage>
        <taxon>Eukaryota</taxon>
        <taxon>Fungi</taxon>
        <taxon>Dikarya</taxon>
        <taxon>Ascomycota</taxon>
        <taxon>Pezizomycotina</taxon>
        <taxon>Eurotiomycetes</taxon>
        <taxon>Eurotiomycetidae</taxon>
        <taxon>Onygenales</taxon>
        <taxon>Onygenaceae</taxon>
        <taxon>Ophidiomyces</taxon>
    </lineage>
</organism>
<sequence>MILFSCISVLVAASLGATQKTGHDTVAYKAFAARQALQRCTPSCSVKVGVQHEYRWFPMPISTTIVAATIVKIVNTVKGTTRTSTIYNSLPSGYTLPPTNSDGKQVSTLTYTQQGLAKTTVLTFPTSFVSWPDGYTWSGTLQTKSNNKETCVTASTPVYVPFSSFPQPQATETLSHPAGPDPNGLLFKMKSVVAGFDAYKKEFKDQAALQTCSITPWPAPLVVEPTAQFLSETSTSFEGDQATSSSHSATPPKVTPSAASLSGSPYSMLLHLGITAAVSIAAYM</sequence>
<evidence type="ECO:0000313" key="1">
    <source>
        <dbReference type="EMBL" id="KAI2393259.1"/>
    </source>
</evidence>
<comment type="caution">
    <text evidence="1">The sequence shown here is derived from an EMBL/GenBank/DDBJ whole genome shotgun (WGS) entry which is preliminary data.</text>
</comment>